<feature type="transmembrane region" description="Helical" evidence="1">
    <location>
        <begin position="362"/>
        <end position="380"/>
    </location>
</feature>
<dbReference type="RefSeq" id="WP_132416804.1">
    <property type="nucleotide sequence ID" value="NZ_SKFG01000002.1"/>
</dbReference>
<feature type="domain" description="YdbS-like PH" evidence="2">
    <location>
        <begin position="403"/>
        <end position="483"/>
    </location>
</feature>
<dbReference type="PANTHER" id="PTHR34473">
    <property type="entry name" value="UPF0699 TRANSMEMBRANE PROTEIN YDBS"/>
    <property type="match status" value="1"/>
</dbReference>
<proteinExistence type="predicted"/>
<sequence length="495" mass="56669">MKKSDAQLEQDYLRLHPASIVFFMIRGVKELYALLPLLTILYVNVSKAIGKITTLFLVIAIAVVYLILSASLSWYFYQYRVESGALLVKQGVWKKTKTWISKERIQSINTSEHVIDRIFGLVQLQVETAGGSKPEAILSSISLAEAARISAVLEYDAGNLVDAESSRTEAQAVATMDEPKMTLSSKRLFLHSSLSSKFGVALVLISGLWQVWDDWFKSSDIFSIFAAWLGESWKIMIVIFILLFAWVAAIFLSYLTDYNFSLRLHDHKLIIERGLLEKKQVTLTSRRIQAIHMIKYPLKRLFGWVSVRAILAGITENKDKTTVLFPMVNKNKVEDMLHQFVQAYEIPQEWNKLTTKARRYHIFMPFLFSSIVVIPAIAFIPSPYGWFALLLPVLVSLYGLLAYKQTAWAVGQDHIAIQYGAFSHHHVIVPRRRIQWQRMTQTPFQARRGIASLSIALTSGKGPSIYAIRYAPEAEVRRIQDWLSREKRREELKHE</sequence>
<organism evidence="3 4">
    <name type="scientific">Paenibacillus albiflavus</name>
    <dbReference type="NCBI Taxonomy" id="2545760"/>
    <lineage>
        <taxon>Bacteria</taxon>
        <taxon>Bacillati</taxon>
        <taxon>Bacillota</taxon>
        <taxon>Bacilli</taxon>
        <taxon>Bacillales</taxon>
        <taxon>Paenibacillaceae</taxon>
        <taxon>Paenibacillus</taxon>
    </lineage>
</organism>
<keyword evidence="1" id="KW-0472">Membrane</keyword>
<evidence type="ECO:0000313" key="3">
    <source>
        <dbReference type="EMBL" id="TCZ80157.1"/>
    </source>
</evidence>
<dbReference type="OrthoDB" id="2195155at2"/>
<dbReference type="InterPro" id="IPR005182">
    <property type="entry name" value="YdbS-like_PH"/>
</dbReference>
<feature type="transmembrane region" description="Helical" evidence="1">
    <location>
        <begin position="386"/>
        <end position="403"/>
    </location>
</feature>
<evidence type="ECO:0000256" key="1">
    <source>
        <dbReference type="SAM" id="Phobius"/>
    </source>
</evidence>
<feature type="transmembrane region" description="Helical" evidence="1">
    <location>
        <begin position="20"/>
        <end position="43"/>
    </location>
</feature>
<feature type="transmembrane region" description="Helical" evidence="1">
    <location>
        <begin position="55"/>
        <end position="77"/>
    </location>
</feature>
<comment type="caution">
    <text evidence="3">The sequence shown here is derived from an EMBL/GenBank/DDBJ whole genome shotgun (WGS) entry which is preliminary data.</text>
</comment>
<feature type="domain" description="YdbS-like PH" evidence="2">
    <location>
        <begin position="259"/>
        <end position="337"/>
    </location>
</feature>
<keyword evidence="1" id="KW-0812">Transmembrane</keyword>
<dbReference type="Proteomes" id="UP000295418">
    <property type="component" value="Unassembled WGS sequence"/>
</dbReference>
<dbReference type="EMBL" id="SKFG01000002">
    <property type="protein sequence ID" value="TCZ80157.1"/>
    <property type="molecule type" value="Genomic_DNA"/>
</dbReference>
<dbReference type="Pfam" id="PF03703">
    <property type="entry name" value="bPH_2"/>
    <property type="match status" value="3"/>
</dbReference>
<keyword evidence="1" id="KW-1133">Transmembrane helix</keyword>
<evidence type="ECO:0000313" key="4">
    <source>
        <dbReference type="Proteomes" id="UP000295418"/>
    </source>
</evidence>
<feature type="domain" description="YdbS-like PH" evidence="2">
    <location>
        <begin position="74"/>
        <end position="147"/>
    </location>
</feature>
<feature type="transmembrane region" description="Helical" evidence="1">
    <location>
        <begin position="232"/>
        <end position="255"/>
    </location>
</feature>
<name>A0A4R4EK78_9BACL</name>
<keyword evidence="4" id="KW-1185">Reference proteome</keyword>
<evidence type="ECO:0000259" key="2">
    <source>
        <dbReference type="Pfam" id="PF03703"/>
    </source>
</evidence>
<feature type="transmembrane region" description="Helical" evidence="1">
    <location>
        <begin position="188"/>
        <end position="212"/>
    </location>
</feature>
<protein>
    <recommendedName>
        <fullName evidence="2">YdbS-like PH domain-containing protein</fullName>
    </recommendedName>
</protein>
<reference evidence="3 4" key="1">
    <citation type="submission" date="2019-03" db="EMBL/GenBank/DDBJ databases">
        <authorList>
            <person name="Kim M.K.M."/>
        </authorList>
    </citation>
    <scope>NUCLEOTIDE SEQUENCE [LARGE SCALE GENOMIC DNA]</scope>
    <source>
        <strain evidence="3 4">18JY21-1</strain>
    </source>
</reference>
<gene>
    <name evidence="3" type="ORF">E0485_04725</name>
</gene>
<dbReference type="PANTHER" id="PTHR34473:SF2">
    <property type="entry name" value="UPF0699 TRANSMEMBRANE PROTEIN YDBT"/>
    <property type="match status" value="1"/>
</dbReference>
<dbReference type="InterPro" id="IPR014529">
    <property type="entry name" value="UCP026631"/>
</dbReference>
<dbReference type="AlphaFoldDB" id="A0A4R4EK78"/>
<dbReference type="PIRSF" id="PIRSF026631">
    <property type="entry name" value="UCP026631"/>
    <property type="match status" value="1"/>
</dbReference>
<accession>A0A4R4EK78</accession>